<comment type="caution">
    <text evidence="2">The sequence shown here is derived from an EMBL/GenBank/DDBJ whole genome shotgun (WGS) entry which is preliminary data.</text>
</comment>
<sequence>MLQLNNAAVRRFRPHEVMREHVAATCGACADGPLPAGGTPEDAAGQAEPSPRSGNSGIRSNTV</sequence>
<feature type="region of interest" description="Disordered" evidence="1">
    <location>
        <begin position="30"/>
        <end position="63"/>
    </location>
</feature>
<evidence type="ECO:0000313" key="2">
    <source>
        <dbReference type="EMBL" id="KYG02967.1"/>
    </source>
</evidence>
<evidence type="ECO:0000313" key="3">
    <source>
        <dbReference type="Proteomes" id="UP000075515"/>
    </source>
</evidence>
<proteinExistence type="predicted"/>
<accession>A0A150TEG2</accession>
<organism evidence="2 3">
    <name type="scientific">Sorangium cellulosum</name>
    <name type="common">Polyangium cellulosum</name>
    <dbReference type="NCBI Taxonomy" id="56"/>
    <lineage>
        <taxon>Bacteria</taxon>
        <taxon>Pseudomonadati</taxon>
        <taxon>Myxococcota</taxon>
        <taxon>Polyangia</taxon>
        <taxon>Polyangiales</taxon>
        <taxon>Polyangiaceae</taxon>
        <taxon>Sorangium</taxon>
    </lineage>
</organism>
<feature type="compositionally biased region" description="Polar residues" evidence="1">
    <location>
        <begin position="52"/>
        <end position="63"/>
    </location>
</feature>
<gene>
    <name evidence="2" type="ORF">BE18_06410</name>
</gene>
<dbReference type="EMBL" id="JEMC01000437">
    <property type="protein sequence ID" value="KYG02967.1"/>
    <property type="molecule type" value="Genomic_DNA"/>
</dbReference>
<dbReference type="AlphaFoldDB" id="A0A150TEG2"/>
<evidence type="ECO:0000256" key="1">
    <source>
        <dbReference type="SAM" id="MobiDB-lite"/>
    </source>
</evidence>
<protein>
    <submittedName>
        <fullName evidence="2">Uncharacterized protein</fullName>
    </submittedName>
</protein>
<name>A0A150TEG2_SORCE</name>
<dbReference type="Proteomes" id="UP000075515">
    <property type="component" value="Unassembled WGS sequence"/>
</dbReference>
<reference evidence="2 3" key="1">
    <citation type="submission" date="2014-02" db="EMBL/GenBank/DDBJ databases">
        <title>The small core and large imbalanced accessory genome model reveals a collaborative survival strategy of Sorangium cellulosum strains in nature.</title>
        <authorList>
            <person name="Han K."/>
            <person name="Peng R."/>
            <person name="Blom J."/>
            <person name="Li Y.-Z."/>
        </authorList>
    </citation>
    <scope>NUCLEOTIDE SEQUENCE [LARGE SCALE GENOMIC DNA]</scope>
    <source>
        <strain evidence="2 3">So0149</strain>
    </source>
</reference>